<feature type="transmembrane region" description="Helical" evidence="9">
    <location>
        <begin position="206"/>
        <end position="227"/>
    </location>
</feature>
<evidence type="ECO:0000256" key="6">
    <source>
        <dbReference type="ARBA" id="ARBA00022989"/>
    </source>
</evidence>
<evidence type="ECO:0000256" key="5">
    <source>
        <dbReference type="ARBA" id="ARBA00022967"/>
    </source>
</evidence>
<accession>W5R4E1</accession>
<feature type="transmembrane region" description="Helical" evidence="9">
    <location>
        <begin position="239"/>
        <end position="259"/>
    </location>
</feature>
<dbReference type="Pfam" id="PF00510">
    <property type="entry name" value="COX3"/>
    <property type="match status" value="1"/>
</dbReference>
<dbReference type="Gene3D" id="1.10.287.70">
    <property type="match status" value="1"/>
</dbReference>
<evidence type="ECO:0000256" key="4">
    <source>
        <dbReference type="ARBA" id="ARBA00022692"/>
    </source>
</evidence>
<geneLocation type="mitochondrion" evidence="11"/>
<dbReference type="PROSITE" id="PS50253">
    <property type="entry name" value="COX3"/>
    <property type="match status" value="1"/>
</dbReference>
<keyword evidence="7 9" id="KW-0472">Membrane</keyword>
<reference evidence="11" key="1">
    <citation type="submission" date="2013-02" db="EMBL/GenBank/DDBJ databases">
        <title>Variation between mitochondrial genomes of three Ricinulei.</title>
        <authorList>
            <person name="Fahrein K."/>
            <person name="Podsiadlowski L."/>
            <person name="Talarico G."/>
        </authorList>
    </citation>
    <scope>NUCLEOTIDE SEQUENCE</scope>
</reference>
<evidence type="ECO:0000256" key="2">
    <source>
        <dbReference type="ARBA" id="ARBA00010581"/>
    </source>
</evidence>
<dbReference type="Gene3D" id="1.20.120.80">
    <property type="entry name" value="Cytochrome c oxidase, subunit III, four-helix bundle"/>
    <property type="match status" value="1"/>
</dbReference>
<sequence length="262" mass="30390">MQQNRHPYHMVEQSPWPLTASFSAILLTTSLIMWFHSLNMKPMLIAWLITVMTMIQWWRDVTRESTLQGHHSLKVIKSLKLGMILFIISEVMFFLSFFWSYFHMSLAPSMEIGMIWPPSGITTFNPFSIPLLNTAILISSGVSVTWCHHAILTSNLPQAKTSLFLTILLGFYFTCLQLFEYKEASFSISDSCYGSTFFVATGFHGLHVIIGTTFLTISFIRLFILHWSHSHHFGFEASAWYWHFVDVVWLFLFVSIYWWGGC</sequence>
<feature type="transmembrane region" description="Helical" evidence="9">
    <location>
        <begin position="159"/>
        <end position="179"/>
    </location>
</feature>
<feature type="transmembrane region" description="Helical" evidence="9">
    <location>
        <begin position="16"/>
        <end position="36"/>
    </location>
</feature>
<comment type="similarity">
    <text evidence="2 8">Belongs to the cytochrome c oxidase subunit 3 family.</text>
</comment>
<protein>
    <recommendedName>
        <fullName evidence="3 8">Cytochrome c oxidase subunit 3</fullName>
    </recommendedName>
</protein>
<dbReference type="SUPFAM" id="SSF81452">
    <property type="entry name" value="Cytochrome c oxidase subunit III-like"/>
    <property type="match status" value="1"/>
</dbReference>
<evidence type="ECO:0000256" key="8">
    <source>
        <dbReference type="RuleBase" id="RU003375"/>
    </source>
</evidence>
<organism evidence="11">
    <name type="scientific">Ricinoides karschii</name>
    <dbReference type="NCBI Taxonomy" id="1238228"/>
    <lineage>
        <taxon>Eukaryota</taxon>
        <taxon>Metazoa</taxon>
        <taxon>Ecdysozoa</taxon>
        <taxon>Arthropoda</taxon>
        <taxon>Chelicerata</taxon>
        <taxon>Arachnida</taxon>
        <taxon>Ricinulei</taxon>
        <taxon>Ricinoididae</taxon>
        <taxon>Ricinoides</taxon>
    </lineage>
</organism>
<comment type="subcellular location">
    <subcellularLocation>
        <location evidence="1">Membrane</location>
        <topology evidence="1">Multi-pass membrane protein</topology>
    </subcellularLocation>
</comment>
<evidence type="ECO:0000256" key="3">
    <source>
        <dbReference type="ARBA" id="ARBA00015944"/>
    </source>
</evidence>
<evidence type="ECO:0000259" key="10">
    <source>
        <dbReference type="PROSITE" id="PS50253"/>
    </source>
</evidence>
<evidence type="ECO:0000256" key="1">
    <source>
        <dbReference type="ARBA" id="ARBA00004141"/>
    </source>
</evidence>
<dbReference type="EMBL" id="KC688692">
    <property type="protein sequence ID" value="AGL11950.1"/>
    <property type="molecule type" value="Genomic_DNA"/>
</dbReference>
<feature type="transmembrane region" description="Helical" evidence="9">
    <location>
        <begin position="79"/>
        <end position="102"/>
    </location>
</feature>
<dbReference type="GO" id="GO:0016020">
    <property type="term" value="C:membrane"/>
    <property type="evidence" value="ECO:0007669"/>
    <property type="project" value="UniProtKB-SubCell"/>
</dbReference>
<dbReference type="AlphaFoldDB" id="W5R4E1"/>
<keyword evidence="8 11" id="KW-0496">Mitochondrion</keyword>
<comment type="function">
    <text evidence="8">Component of the cytochrome c oxidase, the last enzyme in the mitochondrial electron transport chain which drives oxidative phosphorylation. The respiratory chain contains 3 multisubunit complexes succinate dehydrogenase (complex II, CII), ubiquinol-cytochrome c oxidoreductase (cytochrome b-c1 complex, complex III, CIII) and cytochrome c oxidase (complex IV, CIV), that cooperate to transfer electrons derived from NADH and succinate to molecular oxygen, creating an electrochemical gradient over the inner membrane that drives transmembrane transport and the ATP synthase. Cytochrome c oxidase is the component of the respiratory chain that catalyzes the reduction of oxygen to water. Electrons originating from reduced cytochrome c in the intermembrane space (IMS) are transferred via the dinuclear copper A center (CU(A)) of subunit 2 and heme A of subunit 1 to the active site in subunit 1, a binuclear center (BNC) formed by heme A3 and copper B (CU(B)). The BNC reduces molecular oxygen to 2 water molecules using 4 electrons from cytochrome c in the IMS and 4 protons from the mitochondrial matrix.</text>
</comment>
<dbReference type="GO" id="GO:0005739">
    <property type="term" value="C:mitochondrion"/>
    <property type="evidence" value="ECO:0007669"/>
    <property type="project" value="TreeGrafter"/>
</dbReference>
<evidence type="ECO:0000256" key="7">
    <source>
        <dbReference type="ARBA" id="ARBA00023136"/>
    </source>
</evidence>
<dbReference type="InterPro" id="IPR013833">
    <property type="entry name" value="Cyt_c_oxidase_su3_a-hlx"/>
</dbReference>
<feature type="transmembrane region" description="Helical" evidence="9">
    <location>
        <begin position="42"/>
        <end position="58"/>
    </location>
</feature>
<gene>
    <name evidence="11" type="primary">COX3</name>
</gene>
<dbReference type="FunFam" id="1.20.120.80:FF:000002">
    <property type="entry name" value="Cytochrome c oxidase subunit 3"/>
    <property type="match status" value="1"/>
</dbReference>
<keyword evidence="4 8" id="KW-0812">Transmembrane</keyword>
<dbReference type="InterPro" id="IPR000298">
    <property type="entry name" value="Cyt_c_oxidase-like_su3"/>
</dbReference>
<dbReference type="CTD" id="4514"/>
<feature type="transmembrane region" description="Helical" evidence="9">
    <location>
        <begin position="127"/>
        <end position="147"/>
    </location>
</feature>
<dbReference type="GO" id="GO:0004129">
    <property type="term" value="F:cytochrome-c oxidase activity"/>
    <property type="evidence" value="ECO:0007669"/>
    <property type="project" value="InterPro"/>
</dbReference>
<feature type="domain" description="Heme-copper oxidase subunit III family profile" evidence="10">
    <location>
        <begin position="4"/>
        <end position="261"/>
    </location>
</feature>
<dbReference type="GeneID" id="18267152"/>
<dbReference type="CDD" id="cd01665">
    <property type="entry name" value="Cyt_c_Oxidase_III"/>
    <property type="match status" value="1"/>
</dbReference>
<dbReference type="PANTHER" id="PTHR11403:SF7">
    <property type="entry name" value="CYTOCHROME C OXIDASE SUBUNIT 3"/>
    <property type="match status" value="1"/>
</dbReference>
<evidence type="ECO:0000256" key="9">
    <source>
        <dbReference type="SAM" id="Phobius"/>
    </source>
</evidence>
<evidence type="ECO:0000313" key="11">
    <source>
        <dbReference type="EMBL" id="AGL11950.1"/>
    </source>
</evidence>
<dbReference type="GO" id="GO:0006123">
    <property type="term" value="P:mitochondrial electron transport, cytochrome c to oxygen"/>
    <property type="evidence" value="ECO:0007669"/>
    <property type="project" value="TreeGrafter"/>
</dbReference>
<keyword evidence="6 9" id="KW-1133">Transmembrane helix</keyword>
<keyword evidence="5" id="KW-1278">Translocase</keyword>
<dbReference type="PANTHER" id="PTHR11403">
    <property type="entry name" value="CYTOCHROME C OXIDASE SUBUNIT III"/>
    <property type="match status" value="1"/>
</dbReference>
<dbReference type="InterPro" id="IPR035973">
    <property type="entry name" value="Cyt_c_oxidase_su3-like_sf"/>
</dbReference>
<name>W5R4E1_9ARAC</name>
<dbReference type="InterPro" id="IPR024791">
    <property type="entry name" value="Cyt_c/ubiquinol_Oxase_su3"/>
</dbReference>
<dbReference type="RefSeq" id="YP_009002088.1">
    <property type="nucleotide sequence ID" value="NC_023452.1"/>
</dbReference>
<dbReference type="InterPro" id="IPR033945">
    <property type="entry name" value="Cyt_c_oxase_su3_dom"/>
</dbReference>
<proteinExistence type="inferred from homology"/>